<name>A0A2Z6QNG3_9GLOM</name>
<accession>A0A2Z6QNG3</accession>
<dbReference type="PROSITE" id="PS50878">
    <property type="entry name" value="RT_POL"/>
    <property type="match status" value="1"/>
</dbReference>
<dbReference type="Proteomes" id="UP000247702">
    <property type="component" value="Unassembled WGS sequence"/>
</dbReference>
<comment type="caution">
    <text evidence="2">The sequence shown here is derived from an EMBL/GenBank/DDBJ whole genome shotgun (WGS) entry which is preliminary data.</text>
</comment>
<proteinExistence type="predicted"/>
<dbReference type="AlphaFoldDB" id="A0A2Z6QNG3"/>
<dbReference type="InterPro" id="IPR000477">
    <property type="entry name" value="RT_dom"/>
</dbReference>
<evidence type="ECO:0000259" key="1">
    <source>
        <dbReference type="PROSITE" id="PS50878"/>
    </source>
</evidence>
<organism evidence="2 3">
    <name type="scientific">Rhizophagus clarus</name>
    <dbReference type="NCBI Taxonomy" id="94130"/>
    <lineage>
        <taxon>Eukaryota</taxon>
        <taxon>Fungi</taxon>
        <taxon>Fungi incertae sedis</taxon>
        <taxon>Mucoromycota</taxon>
        <taxon>Glomeromycotina</taxon>
        <taxon>Glomeromycetes</taxon>
        <taxon>Glomerales</taxon>
        <taxon>Glomeraceae</taxon>
        <taxon>Rhizophagus</taxon>
    </lineage>
</organism>
<feature type="domain" description="Reverse transcriptase" evidence="1">
    <location>
        <begin position="19"/>
        <end position="277"/>
    </location>
</feature>
<evidence type="ECO:0000313" key="2">
    <source>
        <dbReference type="EMBL" id="GBB86484.1"/>
    </source>
</evidence>
<reference evidence="2 3" key="1">
    <citation type="submission" date="2017-11" db="EMBL/GenBank/DDBJ databases">
        <title>The genome of Rhizophagus clarus HR1 reveals common genetic basis of auxotrophy among arbuscular mycorrhizal fungi.</title>
        <authorList>
            <person name="Kobayashi Y."/>
        </authorList>
    </citation>
    <scope>NUCLEOTIDE SEQUENCE [LARGE SCALE GENOMIC DNA]</scope>
    <source>
        <strain evidence="2 3">HR1</strain>
    </source>
</reference>
<keyword evidence="3" id="KW-1185">Reference proteome</keyword>
<dbReference type="PANTHER" id="PTHR19446">
    <property type="entry name" value="REVERSE TRANSCRIPTASES"/>
    <property type="match status" value="1"/>
</dbReference>
<protein>
    <recommendedName>
        <fullName evidence="1">Reverse transcriptase domain-containing protein</fullName>
    </recommendedName>
</protein>
<sequence length="295" mass="33733">MLKHLNIINQSILHAFICVCIDLGIIPDAWKKATVYLIPKPKPFFVSLTNTRPITLLETPRKAFISLLNKRLNAMIKQYNVLRGHQFVALPGNSTFEPLRIINKILQDANKSNNELWLLSQDLGKAYDRVNIFMLEKAMNPYEVIIGIDQGEVILPLLWCIYYDPLLCEVESRKLGYTISAPSISLNNNPCDDSNQVEEDSLTISSIAFIDDTQWLAPDKSNLESILKIADSFYRLTDIQVNKEKSSLLLRKKRFDKSKLRPHNPIQLDFGFDTITITPTSPFESTRILGVYFDE</sequence>
<gene>
    <name evidence="2" type="ORF">RclHR1_12910004</name>
</gene>
<dbReference type="EMBL" id="BEXD01000326">
    <property type="protein sequence ID" value="GBB86484.1"/>
    <property type="molecule type" value="Genomic_DNA"/>
</dbReference>
<evidence type="ECO:0000313" key="3">
    <source>
        <dbReference type="Proteomes" id="UP000247702"/>
    </source>
</evidence>
<dbReference type="Pfam" id="PF00078">
    <property type="entry name" value="RVT_1"/>
    <property type="match status" value="1"/>
</dbReference>